<keyword evidence="6" id="KW-1185">Reference proteome</keyword>
<dbReference type="InterPro" id="IPR036412">
    <property type="entry name" value="HAD-like_sf"/>
</dbReference>
<organism evidence="5 6">
    <name type="scientific">Pseudorhizobium flavum</name>
    <dbReference type="NCBI Taxonomy" id="1335061"/>
    <lineage>
        <taxon>Bacteria</taxon>
        <taxon>Pseudomonadati</taxon>
        <taxon>Pseudomonadota</taxon>
        <taxon>Alphaproteobacteria</taxon>
        <taxon>Hyphomicrobiales</taxon>
        <taxon>Rhizobiaceae</taxon>
        <taxon>Rhizobium/Agrobacterium group</taxon>
        <taxon>Pseudorhizobium</taxon>
    </lineage>
</organism>
<evidence type="ECO:0000256" key="1">
    <source>
        <dbReference type="ARBA" id="ARBA00001946"/>
    </source>
</evidence>
<comment type="caution">
    <text evidence="5">The sequence shown here is derived from an EMBL/GenBank/DDBJ whole genome shotgun (WGS) entry which is preliminary data.</text>
</comment>
<dbReference type="InterPro" id="IPR041492">
    <property type="entry name" value="HAD_2"/>
</dbReference>
<dbReference type="NCBIfam" id="TIGR01509">
    <property type="entry name" value="HAD-SF-IA-v3"/>
    <property type="match status" value="1"/>
</dbReference>
<evidence type="ECO:0000256" key="2">
    <source>
        <dbReference type="ARBA" id="ARBA00006171"/>
    </source>
</evidence>
<dbReference type="SUPFAM" id="SSF56784">
    <property type="entry name" value="HAD-like"/>
    <property type="match status" value="1"/>
</dbReference>
<evidence type="ECO:0000256" key="4">
    <source>
        <dbReference type="ARBA" id="ARBA00022842"/>
    </source>
</evidence>
<dbReference type="SFLD" id="SFLDG01129">
    <property type="entry name" value="C1.5:_HAD__Beta-PGM__Phosphata"/>
    <property type="match status" value="1"/>
</dbReference>
<evidence type="ECO:0000313" key="6">
    <source>
        <dbReference type="Proteomes" id="UP000535501"/>
    </source>
</evidence>
<dbReference type="EMBL" id="JACHEJ010000020">
    <property type="protein sequence ID" value="MBB6182134.1"/>
    <property type="molecule type" value="Genomic_DNA"/>
</dbReference>
<protein>
    <submittedName>
        <fullName evidence="5">Beta-phosphoglucomutase-like phosphatase (HAD superfamily)</fullName>
    </submittedName>
</protein>
<reference evidence="5 6" key="1">
    <citation type="submission" date="2020-08" db="EMBL/GenBank/DDBJ databases">
        <title>Genomic Encyclopedia of Type Strains, Phase IV (KMG-IV): sequencing the most valuable type-strain genomes for metagenomic binning, comparative biology and taxonomic classification.</title>
        <authorList>
            <person name="Goeker M."/>
        </authorList>
    </citation>
    <scope>NUCLEOTIDE SEQUENCE [LARGE SCALE GENOMIC DNA]</scope>
    <source>
        <strain evidence="5 6">DSM 102134</strain>
    </source>
</reference>
<comment type="similarity">
    <text evidence="2">Belongs to the HAD-like hydrolase superfamily. CbbY/CbbZ/Gph/YieH family.</text>
</comment>
<gene>
    <name evidence="5" type="ORF">HNQ75_004123</name>
</gene>
<dbReference type="SFLD" id="SFLDS00003">
    <property type="entry name" value="Haloacid_Dehalogenase"/>
    <property type="match status" value="1"/>
</dbReference>
<dbReference type="PANTHER" id="PTHR46193:SF9">
    <property type="entry name" value="HALOACID DEHALOGENASE-LIKE HYDROLASE DOMAIN-CONTAINING PROTEIN SGPP"/>
    <property type="match status" value="1"/>
</dbReference>
<dbReference type="GO" id="GO:0003824">
    <property type="term" value="F:catalytic activity"/>
    <property type="evidence" value="ECO:0007669"/>
    <property type="project" value="UniProtKB-ARBA"/>
</dbReference>
<comment type="cofactor">
    <cofactor evidence="1">
        <name>Mg(2+)</name>
        <dbReference type="ChEBI" id="CHEBI:18420"/>
    </cofactor>
</comment>
<dbReference type="GO" id="GO:0046872">
    <property type="term" value="F:metal ion binding"/>
    <property type="evidence" value="ECO:0007669"/>
    <property type="project" value="UniProtKB-KW"/>
</dbReference>
<sequence length="208" mass="23738">MIKAVLFDMDGVLIDAKEWHYETLNDALAVFGLTITRTEHLAVYDGLPTRKKLEILSRTHGLSPKLHEFLNTLKQQMTYRVIVEKCRPVFHHEYALGRLHREGKRLVVCSNSVRSSVEAMMHHSNLLKYMDFLLSNQDVVKAKPDPEIYLTAMERLKLAPHECLILEDNDHGIQAARASGAHVMVVGSINDVNYQRISQEITTIEAIH</sequence>
<dbReference type="InterPro" id="IPR051600">
    <property type="entry name" value="Beta-PGM-like"/>
</dbReference>
<dbReference type="InterPro" id="IPR006439">
    <property type="entry name" value="HAD-SF_hydro_IA"/>
</dbReference>
<dbReference type="Pfam" id="PF13419">
    <property type="entry name" value="HAD_2"/>
    <property type="match status" value="1"/>
</dbReference>
<keyword evidence="4" id="KW-0460">Magnesium</keyword>
<dbReference type="AlphaFoldDB" id="A0A7X0DGF9"/>
<dbReference type="CDD" id="cd07505">
    <property type="entry name" value="HAD_BPGM-like"/>
    <property type="match status" value="1"/>
</dbReference>
<keyword evidence="3" id="KW-0479">Metal-binding</keyword>
<dbReference type="InterPro" id="IPR023214">
    <property type="entry name" value="HAD_sf"/>
</dbReference>
<evidence type="ECO:0000313" key="5">
    <source>
        <dbReference type="EMBL" id="MBB6182134.1"/>
    </source>
</evidence>
<dbReference type="PANTHER" id="PTHR46193">
    <property type="entry name" value="6-PHOSPHOGLUCONATE PHOSPHATASE"/>
    <property type="match status" value="1"/>
</dbReference>
<evidence type="ECO:0000256" key="3">
    <source>
        <dbReference type="ARBA" id="ARBA00022723"/>
    </source>
</evidence>
<dbReference type="RefSeq" id="WP_077549246.1">
    <property type="nucleotide sequence ID" value="NZ_JACHEJ010000020.1"/>
</dbReference>
<dbReference type="PRINTS" id="PR00413">
    <property type="entry name" value="HADHALOGNASE"/>
</dbReference>
<dbReference type="Gene3D" id="3.40.50.1000">
    <property type="entry name" value="HAD superfamily/HAD-like"/>
    <property type="match status" value="1"/>
</dbReference>
<dbReference type="Proteomes" id="UP000535501">
    <property type="component" value="Unassembled WGS sequence"/>
</dbReference>
<proteinExistence type="inferred from homology"/>
<dbReference type="Gene3D" id="1.10.150.240">
    <property type="entry name" value="Putative phosphatase, domain 2"/>
    <property type="match status" value="1"/>
</dbReference>
<name>A0A7X0DGF9_9HYPH</name>
<dbReference type="InterPro" id="IPR023198">
    <property type="entry name" value="PGP-like_dom2"/>
</dbReference>
<accession>A0A7X0DGF9</accession>